<keyword evidence="6" id="KW-1185">Reference proteome</keyword>
<dbReference type="PANTHER" id="PTHR22904:SF523">
    <property type="entry name" value="STRESS-INDUCED-PHOSPHOPROTEIN 1"/>
    <property type="match status" value="1"/>
</dbReference>
<dbReference type="Gene3D" id="3.80.10.10">
    <property type="entry name" value="Ribonuclease Inhibitor"/>
    <property type="match status" value="1"/>
</dbReference>
<protein>
    <submittedName>
        <fullName evidence="5">RNI-like protein</fullName>
    </submittedName>
</protein>
<dbReference type="Gene3D" id="1.25.40.10">
    <property type="entry name" value="Tetratricopeptide repeat domain"/>
    <property type="match status" value="1"/>
</dbReference>
<dbReference type="InterPro" id="IPR032675">
    <property type="entry name" value="LRR_dom_sf"/>
</dbReference>
<dbReference type="GO" id="GO:0051879">
    <property type="term" value="F:Hsp90 protein binding"/>
    <property type="evidence" value="ECO:0007669"/>
    <property type="project" value="TreeGrafter"/>
</dbReference>
<dbReference type="PANTHER" id="PTHR22904">
    <property type="entry name" value="TPR REPEAT CONTAINING PROTEIN"/>
    <property type="match status" value="1"/>
</dbReference>
<dbReference type="InterPro" id="IPR036047">
    <property type="entry name" value="F-box-like_dom_sf"/>
</dbReference>
<keyword evidence="2 3" id="KW-0802">TPR repeat</keyword>
<evidence type="ECO:0000256" key="3">
    <source>
        <dbReference type="PROSITE-ProRule" id="PRU00339"/>
    </source>
</evidence>
<dbReference type="PROSITE" id="PS50005">
    <property type="entry name" value="TPR"/>
    <property type="match status" value="1"/>
</dbReference>
<dbReference type="PROSITE" id="PS50181">
    <property type="entry name" value="FBOX"/>
    <property type="match status" value="1"/>
</dbReference>
<dbReference type="EMBL" id="ML119167">
    <property type="protein sequence ID" value="RPB08198.1"/>
    <property type="molecule type" value="Genomic_DNA"/>
</dbReference>
<dbReference type="Pfam" id="PF00646">
    <property type="entry name" value="F-box"/>
    <property type="match status" value="1"/>
</dbReference>
<dbReference type="InterPro" id="IPR011990">
    <property type="entry name" value="TPR-like_helical_dom_sf"/>
</dbReference>
<sequence>MSSADTRAVQLQREGQVAYRNKDYTKAIKLFSQALEIPRTTTAMQLHILDNRAAAKEKVGNEVSLKGALADARQMIKLQKTYVNGYLRTGKILQLQGCHQNALNLYKYGLEKLEPSDENGKELLEKMYEKVHARVEPPKAKMVDMMTVLPVELLDMIIQYIPFPSLILAQGVSKSWRNFLINSSKTYVELDFSSAKKPLSRSTVMLAAQRTQNNVRKAVFNRLEFRGVQPLIHLATLNPGLTELQLLGYEQPLPVVDIVKHTENLRKLIIKSAVRTQVISQILAQCRSLECFECFDVDHMGFRGWTFENKSNLKRLYLRIVKEEYQPSDQMLPALVAHLPELRELEVSEYGPRQTDQLDLTAAPHLTVLRLRKVAITVLPLLPRTIKHLTLARLPNLSIVPDDILKSPLPALQELDLSYNPNIRKNTLLLLLDSVSPRKLVLDMCPRLDFGTVDWLLPCGSKLEELSVVGNSTFGDSVSKEMAGFKMLKRLDIGNTKITGIGLLNLIRMSQKEGSGGGLQYVGCDMCEGVGHDAVHVARKMGVVVSHRMLTEYGGKKVRYSE</sequence>
<reference evidence="5 6" key="1">
    <citation type="journal article" date="2018" name="Nat. Ecol. Evol.">
        <title>Pezizomycetes genomes reveal the molecular basis of ectomycorrhizal truffle lifestyle.</title>
        <authorList>
            <person name="Murat C."/>
            <person name="Payen T."/>
            <person name="Noel B."/>
            <person name="Kuo A."/>
            <person name="Morin E."/>
            <person name="Chen J."/>
            <person name="Kohler A."/>
            <person name="Krizsan K."/>
            <person name="Balestrini R."/>
            <person name="Da Silva C."/>
            <person name="Montanini B."/>
            <person name="Hainaut M."/>
            <person name="Levati E."/>
            <person name="Barry K.W."/>
            <person name="Belfiori B."/>
            <person name="Cichocki N."/>
            <person name="Clum A."/>
            <person name="Dockter R.B."/>
            <person name="Fauchery L."/>
            <person name="Guy J."/>
            <person name="Iotti M."/>
            <person name="Le Tacon F."/>
            <person name="Lindquist E.A."/>
            <person name="Lipzen A."/>
            <person name="Malagnac F."/>
            <person name="Mello A."/>
            <person name="Molinier V."/>
            <person name="Miyauchi S."/>
            <person name="Poulain J."/>
            <person name="Riccioni C."/>
            <person name="Rubini A."/>
            <person name="Sitrit Y."/>
            <person name="Splivallo R."/>
            <person name="Traeger S."/>
            <person name="Wang M."/>
            <person name="Zifcakova L."/>
            <person name="Wipf D."/>
            <person name="Zambonelli A."/>
            <person name="Paolocci F."/>
            <person name="Nowrousian M."/>
            <person name="Ottonello S."/>
            <person name="Baldrian P."/>
            <person name="Spatafora J.W."/>
            <person name="Henrissat B."/>
            <person name="Nagy L.G."/>
            <person name="Aury J.M."/>
            <person name="Wincker P."/>
            <person name="Grigoriev I.V."/>
            <person name="Bonfante P."/>
            <person name="Martin F.M."/>
        </authorList>
    </citation>
    <scope>NUCLEOTIDE SEQUENCE [LARGE SCALE GENOMIC DNA]</scope>
    <source>
        <strain evidence="5 6">CCBAS932</strain>
    </source>
</reference>
<dbReference type="SMART" id="SM00028">
    <property type="entry name" value="TPR"/>
    <property type="match status" value="2"/>
</dbReference>
<dbReference type="SUPFAM" id="SSF52047">
    <property type="entry name" value="RNI-like"/>
    <property type="match status" value="1"/>
</dbReference>
<proteinExistence type="predicted"/>
<feature type="domain" description="F-box" evidence="4">
    <location>
        <begin position="143"/>
        <end position="190"/>
    </location>
</feature>
<gene>
    <name evidence="5" type="ORF">P167DRAFT_539517</name>
</gene>
<dbReference type="InParanoid" id="A0A3N4KFC9"/>
<keyword evidence="1" id="KW-0677">Repeat</keyword>
<accession>A0A3N4KFC9</accession>
<dbReference type="OrthoDB" id="629492at2759"/>
<dbReference type="SUPFAM" id="SSF48452">
    <property type="entry name" value="TPR-like"/>
    <property type="match status" value="1"/>
</dbReference>
<evidence type="ECO:0000256" key="1">
    <source>
        <dbReference type="ARBA" id="ARBA00022737"/>
    </source>
</evidence>
<dbReference type="InterPro" id="IPR019734">
    <property type="entry name" value="TPR_rpt"/>
</dbReference>
<feature type="repeat" description="TPR" evidence="3">
    <location>
        <begin position="8"/>
        <end position="41"/>
    </location>
</feature>
<organism evidence="5 6">
    <name type="scientific">Morchella conica CCBAS932</name>
    <dbReference type="NCBI Taxonomy" id="1392247"/>
    <lineage>
        <taxon>Eukaryota</taxon>
        <taxon>Fungi</taxon>
        <taxon>Dikarya</taxon>
        <taxon>Ascomycota</taxon>
        <taxon>Pezizomycotina</taxon>
        <taxon>Pezizomycetes</taxon>
        <taxon>Pezizales</taxon>
        <taxon>Morchellaceae</taxon>
        <taxon>Morchella</taxon>
    </lineage>
</organism>
<evidence type="ECO:0000256" key="2">
    <source>
        <dbReference type="ARBA" id="ARBA00022803"/>
    </source>
</evidence>
<dbReference type="AlphaFoldDB" id="A0A3N4KFC9"/>
<dbReference type="STRING" id="1392247.A0A3N4KFC9"/>
<dbReference type="Proteomes" id="UP000277580">
    <property type="component" value="Unassembled WGS sequence"/>
</dbReference>
<dbReference type="SUPFAM" id="SSF81383">
    <property type="entry name" value="F-box domain"/>
    <property type="match status" value="1"/>
</dbReference>
<evidence type="ECO:0000313" key="5">
    <source>
        <dbReference type="EMBL" id="RPB08198.1"/>
    </source>
</evidence>
<evidence type="ECO:0000313" key="6">
    <source>
        <dbReference type="Proteomes" id="UP000277580"/>
    </source>
</evidence>
<evidence type="ECO:0000259" key="4">
    <source>
        <dbReference type="PROSITE" id="PS50181"/>
    </source>
</evidence>
<dbReference type="Gene3D" id="1.20.1280.50">
    <property type="match status" value="1"/>
</dbReference>
<dbReference type="InterPro" id="IPR001810">
    <property type="entry name" value="F-box_dom"/>
</dbReference>
<name>A0A3N4KFC9_9PEZI</name>